<dbReference type="AlphaFoldDB" id="A0A7Y0Q5A9"/>
<proteinExistence type="predicted"/>
<keyword evidence="2" id="KW-1185">Reference proteome</keyword>
<sequence length="111" mass="12237">MSEFQWWDVSAPDQPSDGPVYDTYVLAPKDWSAHQVREALAAREDTESAANAVRLFAVLEPADHLIVDGALYVKVQGQADILGEPSRIPGVQRIIAATEALGLYDRENDEK</sequence>
<comment type="caution">
    <text evidence="1">The sequence shown here is derived from an EMBL/GenBank/DDBJ whole genome shotgun (WGS) entry which is preliminary data.</text>
</comment>
<gene>
    <name evidence="1" type="ORF">HIJ39_21580</name>
</gene>
<protein>
    <submittedName>
        <fullName evidence="1">Uncharacterized protein</fullName>
    </submittedName>
</protein>
<organism evidence="1 2">
    <name type="scientific">Sulfobacillus harzensis</name>
    <dbReference type="NCBI Taxonomy" id="2729629"/>
    <lineage>
        <taxon>Bacteria</taxon>
        <taxon>Bacillati</taxon>
        <taxon>Bacillota</taxon>
        <taxon>Clostridia</taxon>
        <taxon>Eubacteriales</taxon>
        <taxon>Clostridiales Family XVII. Incertae Sedis</taxon>
        <taxon>Sulfobacillus</taxon>
    </lineage>
</organism>
<evidence type="ECO:0000313" key="1">
    <source>
        <dbReference type="EMBL" id="NMP24901.1"/>
    </source>
</evidence>
<evidence type="ECO:0000313" key="2">
    <source>
        <dbReference type="Proteomes" id="UP000533476"/>
    </source>
</evidence>
<name>A0A7Y0Q5A9_9FIRM</name>
<dbReference type="RefSeq" id="WP_169103106.1">
    <property type="nucleotide sequence ID" value="NZ_JABBVZ010000172.1"/>
</dbReference>
<dbReference type="Proteomes" id="UP000533476">
    <property type="component" value="Unassembled WGS sequence"/>
</dbReference>
<dbReference type="EMBL" id="JABBVZ010000172">
    <property type="protein sequence ID" value="NMP24901.1"/>
    <property type="molecule type" value="Genomic_DNA"/>
</dbReference>
<accession>A0A7Y0Q5A9</accession>
<reference evidence="1 2" key="1">
    <citation type="submission" date="2020-04" db="EMBL/GenBank/DDBJ databases">
        <authorList>
            <person name="Zhang R."/>
            <person name="Schippers A."/>
        </authorList>
    </citation>
    <scope>NUCLEOTIDE SEQUENCE [LARGE SCALE GENOMIC DNA]</scope>
    <source>
        <strain evidence="1 2">DSM 109850</strain>
    </source>
</reference>